<feature type="signal peptide" evidence="3">
    <location>
        <begin position="1"/>
        <end position="20"/>
    </location>
</feature>
<feature type="compositionally biased region" description="Pro residues" evidence="1">
    <location>
        <begin position="300"/>
        <end position="311"/>
    </location>
</feature>
<evidence type="ECO:0000313" key="5">
    <source>
        <dbReference type="Proteomes" id="UP001610444"/>
    </source>
</evidence>
<proteinExistence type="predicted"/>
<feature type="region of interest" description="Disordered" evidence="1">
    <location>
        <begin position="180"/>
        <end position="218"/>
    </location>
</feature>
<feature type="region of interest" description="Disordered" evidence="1">
    <location>
        <begin position="255"/>
        <end position="328"/>
    </location>
</feature>
<feature type="compositionally biased region" description="Polar residues" evidence="1">
    <location>
        <begin position="429"/>
        <end position="443"/>
    </location>
</feature>
<sequence length="455" mass="48300">MLPIISIWISILITIQGVFAVAIGNPDLDPIARSNTHTSIQLSRDENYFTSPGNVNPDSDSDSATVYEVGDVVEISWITTLDVFNVTLWQRDLSRGGNGTSGVRSGGNIFSKTSSTSTLSNISWIVQPYALDLEKPSTFFLSIDAYTDAVASSNSNSNSKLDYEDWPSTGFVSGMFNISSSSTTASTQPNTETNTGTSEETSTDQRSETTNTPETSLTSTGKIALGLGAGIGAPLISLLAILAYFQVRSARRKYASSQHAQQQHQHQHHPSIPPPPEMSLSMPGLAHHAHPHQGMGLGLYPPPFSASPNPNPGLGLAEQIPSRNPVPSELSQKVAKPVVLPPWEVDAAPDSTSPTSAPDPNSGMAIGNTNGVTRANTTITVIPRPNARPRPAARGLGIERERGRRGPGLGEGTGPGKRSMWSTRRVGQPDTTTSTGGRQSTITIGIPELPGENYI</sequence>
<evidence type="ECO:0000256" key="2">
    <source>
        <dbReference type="SAM" id="Phobius"/>
    </source>
</evidence>
<comment type="caution">
    <text evidence="4">The sequence shown here is derived from an EMBL/GenBank/DDBJ whole genome shotgun (WGS) entry which is preliminary data.</text>
</comment>
<dbReference type="GeneID" id="98165291"/>
<keyword evidence="5" id="KW-1185">Reference proteome</keyword>
<dbReference type="Proteomes" id="UP001610444">
    <property type="component" value="Unassembled WGS sequence"/>
</dbReference>
<feature type="compositionally biased region" description="Low complexity" evidence="1">
    <location>
        <begin position="347"/>
        <end position="360"/>
    </location>
</feature>
<reference evidence="4 5" key="1">
    <citation type="submission" date="2024-07" db="EMBL/GenBank/DDBJ databases">
        <title>Section-level genome sequencing and comparative genomics of Aspergillus sections Usti and Cavernicolus.</title>
        <authorList>
            <consortium name="Lawrence Berkeley National Laboratory"/>
            <person name="Nybo J.L."/>
            <person name="Vesth T.C."/>
            <person name="Theobald S."/>
            <person name="Frisvad J.C."/>
            <person name="Larsen T.O."/>
            <person name="Kjaerboelling I."/>
            <person name="Rothschild-Mancinelli K."/>
            <person name="Lyhne E.K."/>
            <person name="Kogle M.E."/>
            <person name="Barry K."/>
            <person name="Clum A."/>
            <person name="Na H."/>
            <person name="Ledsgaard L."/>
            <person name="Lin J."/>
            <person name="Lipzen A."/>
            <person name="Kuo A."/>
            <person name="Riley R."/>
            <person name="Mondo S."/>
            <person name="LaButti K."/>
            <person name="Haridas S."/>
            <person name="Pangalinan J."/>
            <person name="Salamov A.A."/>
            <person name="Simmons B.A."/>
            <person name="Magnuson J.K."/>
            <person name="Chen J."/>
            <person name="Drula E."/>
            <person name="Henrissat B."/>
            <person name="Wiebenga A."/>
            <person name="Lubbers R.J."/>
            <person name="Gomes A.C."/>
            <person name="Macurrencykelacurrency M.R."/>
            <person name="Stajich J."/>
            <person name="Grigoriev I.V."/>
            <person name="Mortensen U.H."/>
            <person name="De vries R.P."/>
            <person name="Baker S.E."/>
            <person name="Andersen M.R."/>
        </authorList>
    </citation>
    <scope>NUCLEOTIDE SEQUENCE [LARGE SCALE GENOMIC DNA]</scope>
    <source>
        <strain evidence="4 5">CBS 756.74</strain>
    </source>
</reference>
<feature type="compositionally biased region" description="Low complexity" evidence="1">
    <location>
        <begin position="208"/>
        <end position="218"/>
    </location>
</feature>
<keyword evidence="2" id="KW-1133">Transmembrane helix</keyword>
<feature type="region of interest" description="Disordered" evidence="1">
    <location>
        <begin position="399"/>
        <end position="455"/>
    </location>
</feature>
<evidence type="ECO:0000313" key="4">
    <source>
        <dbReference type="EMBL" id="KAL2849039.1"/>
    </source>
</evidence>
<dbReference type="RefSeq" id="XP_070898574.1">
    <property type="nucleotide sequence ID" value="XM_071050127.1"/>
</dbReference>
<feature type="compositionally biased region" description="Polar residues" evidence="1">
    <location>
        <begin position="180"/>
        <end position="189"/>
    </location>
</feature>
<feature type="compositionally biased region" description="Gly residues" evidence="1">
    <location>
        <begin position="406"/>
        <end position="415"/>
    </location>
</feature>
<keyword evidence="2" id="KW-0472">Membrane</keyword>
<evidence type="ECO:0000256" key="3">
    <source>
        <dbReference type="SAM" id="SignalP"/>
    </source>
</evidence>
<dbReference type="EMBL" id="JBFXLR010000024">
    <property type="protein sequence ID" value="KAL2849039.1"/>
    <property type="molecule type" value="Genomic_DNA"/>
</dbReference>
<feature type="chain" id="PRO_5047445179" description="Mid2 domain-containing protein" evidence="3">
    <location>
        <begin position="21"/>
        <end position="455"/>
    </location>
</feature>
<name>A0ABR4K9T5_9EURO</name>
<evidence type="ECO:0000256" key="1">
    <source>
        <dbReference type="SAM" id="MobiDB-lite"/>
    </source>
</evidence>
<gene>
    <name evidence="4" type="ORF">BJX68DRAFT_98400</name>
</gene>
<accession>A0ABR4K9T5</accession>
<feature type="compositionally biased region" description="Low complexity" evidence="1">
    <location>
        <begin position="190"/>
        <end position="200"/>
    </location>
</feature>
<feature type="region of interest" description="Disordered" evidence="1">
    <location>
        <begin position="347"/>
        <end position="370"/>
    </location>
</feature>
<feature type="transmembrane region" description="Helical" evidence="2">
    <location>
        <begin position="223"/>
        <end position="245"/>
    </location>
</feature>
<keyword evidence="2" id="KW-0812">Transmembrane</keyword>
<organism evidence="4 5">
    <name type="scientific">Aspergillus pseudodeflectus</name>
    <dbReference type="NCBI Taxonomy" id="176178"/>
    <lineage>
        <taxon>Eukaryota</taxon>
        <taxon>Fungi</taxon>
        <taxon>Dikarya</taxon>
        <taxon>Ascomycota</taxon>
        <taxon>Pezizomycotina</taxon>
        <taxon>Eurotiomycetes</taxon>
        <taxon>Eurotiomycetidae</taxon>
        <taxon>Eurotiales</taxon>
        <taxon>Aspergillaceae</taxon>
        <taxon>Aspergillus</taxon>
        <taxon>Aspergillus subgen. Nidulantes</taxon>
    </lineage>
</organism>
<keyword evidence="3" id="KW-0732">Signal</keyword>
<evidence type="ECO:0008006" key="6">
    <source>
        <dbReference type="Google" id="ProtNLM"/>
    </source>
</evidence>
<protein>
    <recommendedName>
        <fullName evidence="6">Mid2 domain-containing protein</fullName>
    </recommendedName>
</protein>